<dbReference type="InterPro" id="IPR029055">
    <property type="entry name" value="Ntn_hydrolases_N"/>
</dbReference>
<reference evidence="2" key="1">
    <citation type="submission" date="2018-05" db="EMBL/GenBank/DDBJ databases">
        <authorList>
            <person name="Lanie J.A."/>
            <person name="Ng W.-L."/>
            <person name="Kazmierczak K.M."/>
            <person name="Andrzejewski T.M."/>
            <person name="Davidsen T.M."/>
            <person name="Wayne K.J."/>
            <person name="Tettelin H."/>
            <person name="Glass J.I."/>
            <person name="Rusch D."/>
            <person name="Podicherti R."/>
            <person name="Tsui H.-C.T."/>
            <person name="Winkler M.E."/>
        </authorList>
    </citation>
    <scope>NUCLEOTIDE SEQUENCE</scope>
</reference>
<protein>
    <recommendedName>
        <fullName evidence="3">Gamma-glutamyltransferase</fullName>
    </recommendedName>
</protein>
<feature type="transmembrane region" description="Helical" evidence="1">
    <location>
        <begin position="12"/>
        <end position="30"/>
    </location>
</feature>
<dbReference type="PROSITE" id="PS51257">
    <property type="entry name" value="PROKAR_LIPOPROTEIN"/>
    <property type="match status" value="1"/>
</dbReference>
<keyword evidence="1" id="KW-0472">Membrane</keyword>
<dbReference type="EMBL" id="UINC01017202">
    <property type="protein sequence ID" value="SVA70985.1"/>
    <property type="molecule type" value="Genomic_DNA"/>
</dbReference>
<evidence type="ECO:0000313" key="2">
    <source>
        <dbReference type="EMBL" id="SVA70985.1"/>
    </source>
</evidence>
<dbReference type="PANTHER" id="PTHR43199:SF1">
    <property type="entry name" value="GLUTATHIONE HYDROLASE PROENZYME"/>
    <property type="match status" value="1"/>
</dbReference>
<accession>A0A381Y214</accession>
<proteinExistence type="predicted"/>
<evidence type="ECO:0008006" key="3">
    <source>
        <dbReference type="Google" id="ProtNLM"/>
    </source>
</evidence>
<organism evidence="2">
    <name type="scientific">marine metagenome</name>
    <dbReference type="NCBI Taxonomy" id="408172"/>
    <lineage>
        <taxon>unclassified sequences</taxon>
        <taxon>metagenomes</taxon>
        <taxon>ecological metagenomes</taxon>
    </lineage>
</organism>
<dbReference type="Pfam" id="PF01019">
    <property type="entry name" value="G_glu_transpept"/>
    <property type="match status" value="1"/>
</dbReference>
<dbReference type="InterPro" id="IPR051792">
    <property type="entry name" value="GGT_bact"/>
</dbReference>
<dbReference type="AlphaFoldDB" id="A0A381Y214"/>
<name>A0A381Y214_9ZZZZ</name>
<gene>
    <name evidence="2" type="ORF">METZ01_LOCUS123839</name>
</gene>
<evidence type="ECO:0000256" key="1">
    <source>
        <dbReference type="SAM" id="Phobius"/>
    </source>
</evidence>
<feature type="non-terminal residue" evidence="2">
    <location>
        <position position="207"/>
    </location>
</feature>
<sequence>MKILSMDLIHIYYKYFLKIVATILLFSFYSCEKIKNKNNKVLSDSAMVSSAHSLSSKVGINILKQGGNAFDAAVAIQFTLSVVYPNAGNIGGGGFVVYRLNNGEIGSLDFREKAPFLSSKNMYLYKKNDSILINYELKNHDVDEMIVDVNKSKIGHLASGIPGTVDGMIKLHEKFGILDWENLLNPSIKLAREGFQLTTSQSNSLNS</sequence>
<keyword evidence="1" id="KW-0812">Transmembrane</keyword>
<dbReference type="PANTHER" id="PTHR43199">
    <property type="entry name" value="GLUTATHIONE HYDROLASE"/>
    <property type="match status" value="1"/>
</dbReference>
<dbReference type="SUPFAM" id="SSF56235">
    <property type="entry name" value="N-terminal nucleophile aminohydrolases (Ntn hydrolases)"/>
    <property type="match status" value="1"/>
</dbReference>
<keyword evidence="1" id="KW-1133">Transmembrane helix</keyword>